<reference evidence="8 9" key="1">
    <citation type="journal article" date="2023" name="Commun. Biol.">
        <title>Reorganization of the ancestral sex-determining regions during the evolution of trioecy in Pleodorina starrii.</title>
        <authorList>
            <person name="Takahashi K."/>
            <person name="Suzuki S."/>
            <person name="Kawai-Toyooka H."/>
            <person name="Yamamoto K."/>
            <person name="Hamaji T."/>
            <person name="Ootsuki R."/>
            <person name="Yamaguchi H."/>
            <person name="Kawachi M."/>
            <person name="Higashiyama T."/>
            <person name="Nozaki H."/>
        </authorList>
    </citation>
    <scope>NUCLEOTIDE SEQUENCE [LARGE SCALE GENOMIC DNA]</scope>
    <source>
        <strain evidence="8 9">NIES-4479</strain>
    </source>
</reference>
<name>A0A9W6F8N4_9CHLO</name>
<keyword evidence="5 6" id="KW-0418">Kinase</keyword>
<dbReference type="Gene3D" id="3.40.50.300">
    <property type="entry name" value="P-loop containing nucleotide triphosphate hydrolases"/>
    <property type="match status" value="1"/>
</dbReference>
<keyword evidence="9" id="KW-1185">Reference proteome</keyword>
<dbReference type="AlphaFoldDB" id="A0A9W6F8N4"/>
<sequence>MPKARQEELKARQEELKARHEEQKARHEALAERVADLEQGAAEFSKVALRYVVNEVHKKLQDKFGARPDNLKWTDYLFDIHGRDPAWFKDQRHKRKDDNADTLKARLGAFHSQTTPVIEHYTAKVVALKADRPQDEVPASISAALA</sequence>
<evidence type="ECO:0000256" key="6">
    <source>
        <dbReference type="RuleBase" id="RU003330"/>
    </source>
</evidence>
<dbReference type="InterPro" id="IPR027417">
    <property type="entry name" value="P-loop_NTPase"/>
</dbReference>
<comment type="similarity">
    <text evidence="1 6">Belongs to the adenylate kinase family.</text>
</comment>
<accession>A0A9W6F8N4</accession>
<keyword evidence="3 6" id="KW-0808">Transferase</keyword>
<protein>
    <recommendedName>
        <fullName evidence="2">adenylate kinase</fullName>
        <ecNumber evidence="2">2.7.4.3</ecNumber>
    </recommendedName>
</protein>
<dbReference type="InterPro" id="IPR000850">
    <property type="entry name" value="Adenylat/UMP-CMP_kin"/>
</dbReference>
<evidence type="ECO:0000313" key="9">
    <source>
        <dbReference type="Proteomes" id="UP001165080"/>
    </source>
</evidence>
<evidence type="ECO:0000256" key="5">
    <source>
        <dbReference type="ARBA" id="ARBA00022777"/>
    </source>
</evidence>
<keyword evidence="4" id="KW-0547">Nucleotide-binding</keyword>
<dbReference type="Proteomes" id="UP001165080">
    <property type="component" value="Unassembled WGS sequence"/>
</dbReference>
<evidence type="ECO:0000256" key="7">
    <source>
        <dbReference type="SAM" id="MobiDB-lite"/>
    </source>
</evidence>
<evidence type="ECO:0000256" key="4">
    <source>
        <dbReference type="ARBA" id="ARBA00022741"/>
    </source>
</evidence>
<dbReference type="PRINTS" id="PR00094">
    <property type="entry name" value="ADENYLTKNASE"/>
</dbReference>
<dbReference type="EC" id="2.7.4.3" evidence="2"/>
<gene>
    <name evidence="8" type="primary">PLESTMB000103</name>
    <name evidence="8" type="ORF">PLESTB_001613700</name>
</gene>
<comment type="caution">
    <text evidence="8">The sequence shown here is derived from an EMBL/GenBank/DDBJ whole genome shotgun (WGS) entry which is preliminary data.</text>
</comment>
<evidence type="ECO:0000256" key="3">
    <source>
        <dbReference type="ARBA" id="ARBA00022679"/>
    </source>
</evidence>
<feature type="region of interest" description="Disordered" evidence="7">
    <location>
        <begin position="1"/>
        <end position="27"/>
    </location>
</feature>
<evidence type="ECO:0000313" key="8">
    <source>
        <dbReference type="EMBL" id="GLC60449.1"/>
    </source>
</evidence>
<evidence type="ECO:0000256" key="2">
    <source>
        <dbReference type="ARBA" id="ARBA00012955"/>
    </source>
</evidence>
<dbReference type="EMBL" id="BRXU01000034">
    <property type="protein sequence ID" value="GLC60449.1"/>
    <property type="molecule type" value="Genomic_DNA"/>
</dbReference>
<proteinExistence type="inferred from homology"/>
<evidence type="ECO:0000256" key="1">
    <source>
        <dbReference type="ARBA" id="ARBA00007220"/>
    </source>
</evidence>
<organism evidence="8 9">
    <name type="scientific">Pleodorina starrii</name>
    <dbReference type="NCBI Taxonomy" id="330485"/>
    <lineage>
        <taxon>Eukaryota</taxon>
        <taxon>Viridiplantae</taxon>
        <taxon>Chlorophyta</taxon>
        <taxon>core chlorophytes</taxon>
        <taxon>Chlorophyceae</taxon>
        <taxon>CS clade</taxon>
        <taxon>Chlamydomonadales</taxon>
        <taxon>Volvocaceae</taxon>
        <taxon>Pleodorina</taxon>
    </lineage>
</organism>
<dbReference type="GO" id="GO:0005524">
    <property type="term" value="F:ATP binding"/>
    <property type="evidence" value="ECO:0007669"/>
    <property type="project" value="InterPro"/>
</dbReference>
<dbReference type="GO" id="GO:0004017">
    <property type="term" value="F:AMP kinase activity"/>
    <property type="evidence" value="ECO:0007669"/>
    <property type="project" value="UniProtKB-EC"/>
</dbReference>